<dbReference type="Pfam" id="PF00566">
    <property type="entry name" value="RabGAP-TBC"/>
    <property type="match status" value="1"/>
</dbReference>
<dbReference type="Proteomes" id="UP000698800">
    <property type="component" value="Unassembled WGS sequence"/>
</dbReference>
<accession>A0A9P8L595</accession>
<dbReference type="EMBL" id="JAGHQL010000046">
    <property type="protein sequence ID" value="KAH0542797.1"/>
    <property type="molecule type" value="Genomic_DNA"/>
</dbReference>
<feature type="domain" description="Rab-GAP TBC" evidence="2">
    <location>
        <begin position="511"/>
        <end position="678"/>
    </location>
</feature>
<dbReference type="InterPro" id="IPR035969">
    <property type="entry name" value="Rab-GAP_TBC_sf"/>
</dbReference>
<dbReference type="OrthoDB" id="294251at2759"/>
<protein>
    <recommendedName>
        <fullName evidence="2">Rab-GAP TBC domain-containing protein</fullName>
    </recommendedName>
</protein>
<dbReference type="FunFam" id="1.10.472.80:FF:000055">
    <property type="entry name" value="TBC domain-containing protein C1778.09"/>
    <property type="match status" value="1"/>
</dbReference>
<feature type="compositionally biased region" description="Basic and acidic residues" evidence="1">
    <location>
        <begin position="49"/>
        <end position="62"/>
    </location>
</feature>
<dbReference type="InterPro" id="IPR000195">
    <property type="entry name" value="Rab-GAP-TBC_dom"/>
</dbReference>
<dbReference type="SMART" id="SM00164">
    <property type="entry name" value="TBC"/>
    <property type="match status" value="1"/>
</dbReference>
<comment type="caution">
    <text evidence="3">The sequence shown here is derived from an EMBL/GenBank/DDBJ whole genome shotgun (WGS) entry which is preliminary data.</text>
</comment>
<proteinExistence type="predicted"/>
<evidence type="ECO:0000313" key="3">
    <source>
        <dbReference type="EMBL" id="KAH0542797.1"/>
    </source>
</evidence>
<evidence type="ECO:0000313" key="4">
    <source>
        <dbReference type="Proteomes" id="UP000698800"/>
    </source>
</evidence>
<evidence type="ECO:0000256" key="1">
    <source>
        <dbReference type="SAM" id="MobiDB-lite"/>
    </source>
</evidence>
<feature type="compositionally biased region" description="Polar residues" evidence="1">
    <location>
        <begin position="402"/>
        <end position="411"/>
    </location>
</feature>
<dbReference type="GO" id="GO:0031267">
    <property type="term" value="F:small GTPase binding"/>
    <property type="evidence" value="ECO:0007669"/>
    <property type="project" value="TreeGrafter"/>
</dbReference>
<dbReference type="PROSITE" id="PS50086">
    <property type="entry name" value="TBC_RABGAP"/>
    <property type="match status" value="1"/>
</dbReference>
<dbReference type="AlphaFoldDB" id="A0A9P8L595"/>
<dbReference type="GO" id="GO:0005096">
    <property type="term" value="F:GTPase activator activity"/>
    <property type="evidence" value="ECO:0007669"/>
    <property type="project" value="TreeGrafter"/>
</dbReference>
<dbReference type="InterPro" id="IPR050302">
    <property type="entry name" value="Rab_GAP_TBC_domain"/>
</dbReference>
<keyword evidence="4" id="KW-1185">Reference proteome</keyword>
<dbReference type="Gene3D" id="1.10.8.270">
    <property type="entry name" value="putative rabgap domain of human tbc1 domain family member 14 like domains"/>
    <property type="match status" value="1"/>
</dbReference>
<dbReference type="PANTHER" id="PTHR47219:SF9">
    <property type="entry name" value="GTPASE ACTIVATING PROTEIN AND CENTROSOME-ASSOCIATED, ISOFORM B"/>
    <property type="match status" value="1"/>
</dbReference>
<reference evidence="3" key="1">
    <citation type="submission" date="2021-03" db="EMBL/GenBank/DDBJ databases">
        <title>Comparative genomics and phylogenomic investigation of the class Geoglossomycetes provide insights into ecological specialization and systematics.</title>
        <authorList>
            <person name="Melie T."/>
            <person name="Pirro S."/>
            <person name="Miller A.N."/>
            <person name="Quandt A."/>
        </authorList>
    </citation>
    <scope>NUCLEOTIDE SEQUENCE</scope>
    <source>
        <strain evidence="3">GBOQ0MN5Z8</strain>
    </source>
</reference>
<dbReference type="Gene3D" id="1.10.472.80">
    <property type="entry name" value="Ypt/Rab-GAP domain of gyp1p, domain 3"/>
    <property type="match status" value="1"/>
</dbReference>
<gene>
    <name evidence="3" type="ORF">FGG08_002845</name>
</gene>
<organism evidence="3 4">
    <name type="scientific">Glutinoglossum americanum</name>
    <dbReference type="NCBI Taxonomy" id="1670608"/>
    <lineage>
        <taxon>Eukaryota</taxon>
        <taxon>Fungi</taxon>
        <taxon>Dikarya</taxon>
        <taxon>Ascomycota</taxon>
        <taxon>Pezizomycotina</taxon>
        <taxon>Geoglossomycetes</taxon>
        <taxon>Geoglossales</taxon>
        <taxon>Geoglossaceae</taxon>
        <taxon>Glutinoglossum</taxon>
    </lineage>
</organism>
<evidence type="ECO:0000259" key="2">
    <source>
        <dbReference type="PROSITE" id="PS50086"/>
    </source>
</evidence>
<feature type="compositionally biased region" description="Polar residues" evidence="1">
    <location>
        <begin position="372"/>
        <end position="391"/>
    </location>
</feature>
<sequence length="754" mass="83526">MKRNPKKQHGSLRLAEALVDGDLKVVRYEDTQSGKPPIIASAVPPSKRPATDVPKEKNDAVRPKTSPVLPTMSPKVSLPRIEFRRDSGLAPTATTVRNSMVTTSSDGSSVTRVSSLPRITVQDEGGDSEPIRDISALDGGLESEIDESPMRLTTAIPSGDLLDFGSPGAFIFSNRGSLVLSGKRQVLDGQHMRPVRSPREPVISTISNSGSFGGRLLSTDEDLLSQKVRLMYEYGDADATSIGGRLSSLGDREWANEEAILEDDADDSIGAIAKAGRSASVGARRDSWRISRATCRRESMIKREQWEIAGGIEDWEDVNTRDVDRYGFIVPRPSSSKSSSSRAETPMPPLKRVSTALFLASEAPRGKRTLRRASSTIGASRSPTPSALNGRSSRRSFIPSGSVISQTPSRSFSLNLPEHPWRYATNRLPGNKGRRWVDEAGDMLTLPPGLAGIAEKEEGAEATLEMKTREWRRADKWRKMAKLVNEGKNGQGMVFDFDTRDPKLISRTWKGIPDCWRATAWHSFLTASAKRRGGYPSDDEIIDKFYKTDCRSVRQRLLFRVLHALSLYFPDVGYVQGMASLAATLLCYYDEDTTFIMLTRLWELRGLKRLYQSGFEGLMQGLEEFEQKWLAGGDVYQKLSELGIGPTAYGTRWYLTLFNYSIPFPAQLRVWDVFMLLGDPNPTVAGQAADNTGFSGGLDVLHATSAALVDGMREILLDSDFENGMKVLTSWIPIKDEELLMKVAKAEWRQNARR</sequence>
<feature type="region of interest" description="Disordered" evidence="1">
    <location>
        <begin position="364"/>
        <end position="411"/>
    </location>
</feature>
<dbReference type="SUPFAM" id="SSF47923">
    <property type="entry name" value="Ypt/Rab-GAP domain of gyp1p"/>
    <property type="match status" value="2"/>
</dbReference>
<dbReference type="PANTHER" id="PTHR47219">
    <property type="entry name" value="RAB GTPASE-ACTIVATING PROTEIN 1-LIKE"/>
    <property type="match status" value="1"/>
</dbReference>
<feature type="region of interest" description="Disordered" evidence="1">
    <location>
        <begin position="28"/>
        <end position="73"/>
    </location>
</feature>
<name>A0A9P8L595_9PEZI</name>